<dbReference type="AlphaFoldDB" id="S7WAT3"/>
<evidence type="ECO:0000256" key="3">
    <source>
        <dbReference type="SAM" id="Phobius"/>
    </source>
</evidence>
<name>S7WAT3_SPRLO</name>
<organism evidence="5 6">
    <name type="scientific">Spraguea lophii (strain 42_110)</name>
    <name type="common">Microsporidian parasite</name>
    <dbReference type="NCBI Taxonomy" id="1358809"/>
    <lineage>
        <taxon>Eukaryota</taxon>
        <taxon>Fungi</taxon>
        <taxon>Fungi incertae sedis</taxon>
        <taxon>Microsporidia</taxon>
        <taxon>Spragueidae</taxon>
        <taxon>Spraguea</taxon>
    </lineage>
</organism>
<dbReference type="EMBL" id="ATCN01000506">
    <property type="protein sequence ID" value="EPR78882.1"/>
    <property type="molecule type" value="Genomic_DNA"/>
</dbReference>
<dbReference type="OMA" id="QPRANGC"/>
<dbReference type="HOGENOM" id="CLU_015846_7_0_1"/>
<dbReference type="OrthoDB" id="65434at2759"/>
<feature type="transmembrane region" description="Helical" evidence="3">
    <location>
        <begin position="6"/>
        <end position="27"/>
    </location>
</feature>
<accession>S7WAT3</accession>
<feature type="domain" description="Aminotransferase class I/classII large" evidence="4">
    <location>
        <begin position="107"/>
        <end position="459"/>
    </location>
</feature>
<evidence type="ECO:0000259" key="4">
    <source>
        <dbReference type="Pfam" id="PF00155"/>
    </source>
</evidence>
<dbReference type="GO" id="GO:0030170">
    <property type="term" value="F:pyridoxal phosphate binding"/>
    <property type="evidence" value="ECO:0007669"/>
    <property type="project" value="InterPro"/>
</dbReference>
<proteinExistence type="predicted"/>
<dbReference type="GO" id="GO:0016020">
    <property type="term" value="C:membrane"/>
    <property type="evidence" value="ECO:0007669"/>
    <property type="project" value="GOC"/>
</dbReference>
<dbReference type="GO" id="GO:0017059">
    <property type="term" value="C:serine palmitoyltransferase complex"/>
    <property type="evidence" value="ECO:0007669"/>
    <property type="project" value="TreeGrafter"/>
</dbReference>
<dbReference type="InParanoid" id="S7WAT3"/>
<evidence type="ECO:0000313" key="5">
    <source>
        <dbReference type="EMBL" id="EPR78882.1"/>
    </source>
</evidence>
<evidence type="ECO:0000256" key="1">
    <source>
        <dbReference type="ARBA" id="ARBA00001933"/>
    </source>
</evidence>
<keyword evidence="3" id="KW-0812">Transmembrane</keyword>
<dbReference type="GO" id="GO:0046513">
    <property type="term" value="P:ceramide biosynthetic process"/>
    <property type="evidence" value="ECO:0007669"/>
    <property type="project" value="TreeGrafter"/>
</dbReference>
<dbReference type="PANTHER" id="PTHR13693:SF3">
    <property type="entry name" value="LD36009P"/>
    <property type="match status" value="1"/>
</dbReference>
<keyword evidence="3" id="KW-1133">Transmembrane helix</keyword>
<dbReference type="GO" id="GO:0046512">
    <property type="term" value="P:sphingosine biosynthetic process"/>
    <property type="evidence" value="ECO:0007669"/>
    <property type="project" value="TreeGrafter"/>
</dbReference>
<protein>
    <submittedName>
        <fullName evidence="5">Serine palmitoyltransferase</fullName>
    </submittedName>
</protein>
<keyword evidence="2 5" id="KW-0808">Transferase</keyword>
<dbReference type="Gene3D" id="3.90.1150.10">
    <property type="entry name" value="Aspartate Aminotransferase, domain 1"/>
    <property type="match status" value="1"/>
</dbReference>
<dbReference type="PANTHER" id="PTHR13693">
    <property type="entry name" value="CLASS II AMINOTRANSFERASE/8-AMINO-7-OXONONANOATE SYNTHASE"/>
    <property type="match status" value="1"/>
</dbReference>
<comment type="cofactor">
    <cofactor evidence="1">
        <name>pyridoxal 5'-phosphate</name>
        <dbReference type="ChEBI" id="CHEBI:597326"/>
    </cofactor>
</comment>
<dbReference type="InterPro" id="IPR015424">
    <property type="entry name" value="PyrdxlP-dep_Trfase"/>
</dbReference>
<sequence length="478" mass="54324">MNNDNVPLFTLITTYVSFFLLIVLGHFRDLIGKRLNPKKYRHLTRQNNIHPLFTGFESFFIRRMYTRIRDCWNRPISGIPGRILKICERTSYDNNISLHRTGKIIEALNFSSYNYLGFGSNSEVLINKDIESLSNNAVNYPASYADIGRALIIKKLEKKVAEFLHKEDSTVFTMGFATNSCNIPVLVEEGVLVLSDELNHTSIVFGSKMSLATIRTYSHNNMDDLEGILRYYISQGQPITHRSWKKIFVITEGIFSMEGTVLHLKRLVELKKKYKFYLFIDEAHSIGALGETGRGICEYTNVNFEDVDILMGTFTKSFGGTGGYIASSKSVVQYLRTYSDLSLYGEQISPIAATHIYNSLKILTYSKTGRIKLQKLRRNTLYFRKKLIDMGFVVFGDDISPIVPLMIFNPGKIAEFSRLCFKEGLAVVVVGYPATPVISSRVRFCISASNTKKDIIRALTIVKKVGRLLGMDVLRKKF</sequence>
<dbReference type="FunCoup" id="S7WAT3">
    <property type="interactions" value="59"/>
</dbReference>
<dbReference type="InterPro" id="IPR015421">
    <property type="entry name" value="PyrdxlP-dep_Trfase_major"/>
</dbReference>
<dbReference type="InterPro" id="IPR004839">
    <property type="entry name" value="Aminotransferase_I/II_large"/>
</dbReference>
<gene>
    <name evidence="5" type="ORF">SLOPH_1618</name>
</gene>
<keyword evidence="6" id="KW-1185">Reference proteome</keyword>
<dbReference type="Pfam" id="PF00155">
    <property type="entry name" value="Aminotran_1_2"/>
    <property type="match status" value="1"/>
</dbReference>
<reference evidence="6" key="1">
    <citation type="journal article" date="2013" name="PLoS Genet.">
        <title>The genome of Spraguea lophii and the basis of host-microsporidian interactions.</title>
        <authorList>
            <person name="Campbell S.E."/>
            <person name="Williams T.A."/>
            <person name="Yousuf A."/>
            <person name="Soanes D.M."/>
            <person name="Paszkiewicz K.H."/>
            <person name="Williams B.A.P."/>
        </authorList>
    </citation>
    <scope>NUCLEOTIDE SEQUENCE [LARGE SCALE GENOMIC DNA]</scope>
    <source>
        <strain evidence="6">42_110</strain>
    </source>
</reference>
<dbReference type="Gene3D" id="3.40.640.10">
    <property type="entry name" value="Type I PLP-dependent aspartate aminotransferase-like (Major domain)"/>
    <property type="match status" value="1"/>
</dbReference>
<keyword evidence="3" id="KW-0472">Membrane</keyword>
<comment type="caution">
    <text evidence="5">The sequence shown here is derived from an EMBL/GenBank/DDBJ whole genome shotgun (WGS) entry which is preliminary data.</text>
</comment>
<dbReference type="VEuPathDB" id="MicrosporidiaDB:SLOPH_1618"/>
<evidence type="ECO:0000256" key="2">
    <source>
        <dbReference type="ARBA" id="ARBA00022679"/>
    </source>
</evidence>
<dbReference type="InterPro" id="IPR015422">
    <property type="entry name" value="PyrdxlP-dep_Trfase_small"/>
</dbReference>
<evidence type="ECO:0000313" key="6">
    <source>
        <dbReference type="Proteomes" id="UP000014978"/>
    </source>
</evidence>
<dbReference type="STRING" id="1358809.S7WAT3"/>
<dbReference type="SUPFAM" id="SSF53383">
    <property type="entry name" value="PLP-dependent transferases"/>
    <property type="match status" value="1"/>
</dbReference>
<dbReference type="Proteomes" id="UP000014978">
    <property type="component" value="Unassembled WGS sequence"/>
</dbReference>
<dbReference type="InterPro" id="IPR050087">
    <property type="entry name" value="AON_synthase_class-II"/>
</dbReference>
<dbReference type="GO" id="GO:0004758">
    <property type="term" value="F:serine C-palmitoyltransferase activity"/>
    <property type="evidence" value="ECO:0007669"/>
    <property type="project" value="TreeGrafter"/>
</dbReference>